<dbReference type="AlphaFoldDB" id="A0A4E0RVW6"/>
<feature type="binding site" evidence="9">
    <location>
        <position position="165"/>
    </location>
    <ligand>
        <name>Cu cation</name>
        <dbReference type="ChEBI" id="CHEBI:23378"/>
    </ligand>
</feature>
<evidence type="ECO:0000256" key="7">
    <source>
        <dbReference type="ARBA" id="ARBA00023157"/>
    </source>
</evidence>
<reference evidence="10" key="1">
    <citation type="submission" date="2019-03" db="EMBL/GenBank/DDBJ databases">
        <title>Improved annotation for the trematode Fasciola hepatica.</title>
        <authorList>
            <person name="Choi Y.-J."/>
            <person name="Martin J."/>
            <person name="Mitreva M."/>
        </authorList>
    </citation>
    <scope>NUCLEOTIDE SEQUENCE [LARGE SCALE GENOMIC DNA]</scope>
</reference>
<evidence type="ECO:0000256" key="3">
    <source>
        <dbReference type="ARBA" id="ARBA00022723"/>
    </source>
</evidence>
<dbReference type="GO" id="GO:0005507">
    <property type="term" value="F:copper ion binding"/>
    <property type="evidence" value="ECO:0007669"/>
    <property type="project" value="InterPro"/>
</dbReference>
<evidence type="ECO:0000313" key="11">
    <source>
        <dbReference type="Proteomes" id="UP000230066"/>
    </source>
</evidence>
<proteinExistence type="inferred from homology"/>
<dbReference type="EMBL" id="JXXN02000656">
    <property type="protein sequence ID" value="THD26698.1"/>
    <property type="molecule type" value="Genomic_DNA"/>
</dbReference>
<evidence type="ECO:0000256" key="2">
    <source>
        <dbReference type="ARBA" id="ARBA00009241"/>
    </source>
</evidence>
<dbReference type="SUPFAM" id="SSF51419">
    <property type="entry name" value="PLP-binding barrel"/>
    <property type="match status" value="1"/>
</dbReference>
<evidence type="ECO:0000256" key="4">
    <source>
        <dbReference type="ARBA" id="ARBA00022898"/>
    </source>
</evidence>
<evidence type="ECO:0000256" key="9">
    <source>
        <dbReference type="PIRSR" id="PIRSR607745-1"/>
    </source>
</evidence>
<dbReference type="PANTHER" id="PTHR10146:SF14">
    <property type="entry name" value="PYRIDOXAL PHOSPHATE HOMEOSTASIS PROTEIN"/>
    <property type="match status" value="1"/>
</dbReference>
<protein>
    <submittedName>
        <fullName evidence="10">Proline synthase co-transcribed bacterial protein</fullName>
    </submittedName>
</protein>
<sequence length="204" mass="22891">MLRMISKNIKNVTCRIEAAVPFNGRLPRLVAVSKEKPVEMIIEAYEAGQRCFGENKINDLLEKSRDPRVVSSCPEIQWHFIGRIQSNKIRKLTAVNNLSMVETVDSVDHADLLSSSWGATHERPLSVLIQVNTSGEKPPFMSSVVPTPNTELPKDENGKPLKPCCACPDTRLARDQCIIIYGEDNCLDYIEAHKDCLRKLGFNI</sequence>
<dbReference type="InterPro" id="IPR011078">
    <property type="entry name" value="PyrdxlP_homeostasis"/>
</dbReference>
<dbReference type="PROSITE" id="PS51808">
    <property type="entry name" value="CHCH"/>
    <property type="match status" value="1"/>
</dbReference>
<keyword evidence="6" id="KW-0496">Mitochondrion</keyword>
<name>A0A4E0RVW6_FASHE</name>
<dbReference type="PROSITE" id="PS01211">
    <property type="entry name" value="UPF0001"/>
    <property type="match status" value="1"/>
</dbReference>
<comment type="caution">
    <text evidence="10">The sequence shown here is derived from an EMBL/GenBank/DDBJ whole genome shotgun (WGS) entry which is preliminary data.</text>
</comment>
<dbReference type="InterPro" id="IPR009069">
    <property type="entry name" value="Cys_alpha_HP_mot_SF"/>
</dbReference>
<evidence type="ECO:0000256" key="1">
    <source>
        <dbReference type="ARBA" id="ARBA00004569"/>
    </source>
</evidence>
<organism evidence="10 11">
    <name type="scientific">Fasciola hepatica</name>
    <name type="common">Liver fluke</name>
    <dbReference type="NCBI Taxonomy" id="6192"/>
    <lineage>
        <taxon>Eukaryota</taxon>
        <taxon>Metazoa</taxon>
        <taxon>Spiralia</taxon>
        <taxon>Lophotrochozoa</taxon>
        <taxon>Platyhelminthes</taxon>
        <taxon>Trematoda</taxon>
        <taxon>Digenea</taxon>
        <taxon>Plagiorchiida</taxon>
        <taxon>Echinostomata</taxon>
        <taxon>Echinostomatoidea</taxon>
        <taxon>Fasciolidae</taxon>
        <taxon>Fasciola</taxon>
    </lineage>
</organism>
<dbReference type="GO" id="GO:0016531">
    <property type="term" value="F:copper chaperone activity"/>
    <property type="evidence" value="ECO:0007669"/>
    <property type="project" value="InterPro"/>
</dbReference>
<dbReference type="Gene3D" id="3.20.20.10">
    <property type="entry name" value="Alanine racemase"/>
    <property type="match status" value="1"/>
</dbReference>
<comment type="subcellular location">
    <subcellularLocation>
        <location evidence="1">Mitochondrion intermembrane space</location>
    </subcellularLocation>
</comment>
<dbReference type="GO" id="GO:0030170">
    <property type="term" value="F:pyridoxal phosphate binding"/>
    <property type="evidence" value="ECO:0007669"/>
    <property type="project" value="InterPro"/>
</dbReference>
<evidence type="ECO:0000256" key="8">
    <source>
        <dbReference type="ARBA" id="ARBA00023186"/>
    </source>
</evidence>
<keyword evidence="7" id="KW-1015">Disulfide bond</keyword>
<gene>
    <name evidence="10" type="ORF">D915_002552</name>
</gene>
<dbReference type="Proteomes" id="UP000230066">
    <property type="component" value="Unassembled WGS sequence"/>
</dbReference>
<dbReference type="SUPFAM" id="SSF47072">
    <property type="entry name" value="Cysteine alpha-hairpin motif"/>
    <property type="match status" value="1"/>
</dbReference>
<comment type="similarity">
    <text evidence="2">Belongs to the COX17 family.</text>
</comment>
<keyword evidence="8" id="KW-0143">Chaperone</keyword>
<keyword evidence="5 9" id="KW-0186">Copper</keyword>
<dbReference type="PANTHER" id="PTHR10146">
    <property type="entry name" value="PROLINE SYNTHETASE CO-TRANSCRIBED BACTERIAL HOMOLOG PROTEIN"/>
    <property type="match status" value="1"/>
</dbReference>
<dbReference type="InterPro" id="IPR007745">
    <property type="entry name" value="Cyt_c_oxidase_Cu-chaperone"/>
</dbReference>
<feature type="binding site" evidence="9">
    <location>
        <position position="164"/>
    </location>
    <ligand>
        <name>Cu cation</name>
        <dbReference type="ChEBI" id="CHEBI:23378"/>
    </ligand>
</feature>
<evidence type="ECO:0000256" key="6">
    <source>
        <dbReference type="ARBA" id="ARBA00023128"/>
    </source>
</evidence>
<evidence type="ECO:0000256" key="5">
    <source>
        <dbReference type="ARBA" id="ARBA00023008"/>
    </source>
</evidence>
<dbReference type="GO" id="GO:0005758">
    <property type="term" value="C:mitochondrial intermembrane space"/>
    <property type="evidence" value="ECO:0007669"/>
    <property type="project" value="UniProtKB-SubCell"/>
</dbReference>
<dbReference type="InterPro" id="IPR029066">
    <property type="entry name" value="PLP-binding_barrel"/>
</dbReference>
<keyword evidence="4" id="KW-0663">Pyridoxal phosphate</keyword>
<keyword evidence="11" id="KW-1185">Reference proteome</keyword>
<dbReference type="Gene3D" id="1.10.287.1130">
    <property type="entry name" value="CytochromE C oxidase copper chaperone"/>
    <property type="match status" value="1"/>
</dbReference>
<dbReference type="Pfam" id="PF05051">
    <property type="entry name" value="COX17"/>
    <property type="match status" value="1"/>
</dbReference>
<evidence type="ECO:0000313" key="10">
    <source>
        <dbReference type="EMBL" id="THD26698.1"/>
    </source>
</evidence>
<accession>A0A4E0RVW6</accession>
<keyword evidence="3 9" id="KW-0479">Metal-binding</keyword>